<proteinExistence type="predicted"/>
<dbReference type="Pfam" id="PF02518">
    <property type="entry name" value="HATPase_c"/>
    <property type="match status" value="1"/>
</dbReference>
<dbReference type="InterPro" id="IPR036890">
    <property type="entry name" value="HATPase_C_sf"/>
</dbReference>
<evidence type="ECO:0000256" key="10">
    <source>
        <dbReference type="PROSITE-ProRule" id="PRU00169"/>
    </source>
</evidence>
<comment type="catalytic activity">
    <reaction evidence="1">
        <text>ATP + protein L-histidine = ADP + protein N-phospho-L-histidine.</text>
        <dbReference type="EC" id="2.7.13.3"/>
    </reaction>
</comment>
<dbReference type="Gene3D" id="1.10.287.130">
    <property type="match status" value="1"/>
</dbReference>
<keyword evidence="12" id="KW-0472">Membrane</keyword>
<dbReference type="CDD" id="cd00082">
    <property type="entry name" value="HisKA"/>
    <property type="match status" value="1"/>
</dbReference>
<evidence type="ECO:0000256" key="6">
    <source>
        <dbReference type="ARBA" id="ARBA00022741"/>
    </source>
</evidence>
<feature type="domain" description="Histidine kinase" evidence="13">
    <location>
        <begin position="267"/>
        <end position="474"/>
    </location>
</feature>
<keyword evidence="12" id="KW-1133">Transmembrane helix</keyword>
<evidence type="ECO:0000256" key="4">
    <source>
        <dbReference type="ARBA" id="ARBA00022553"/>
    </source>
</evidence>
<evidence type="ECO:0000313" key="17">
    <source>
        <dbReference type="EMBL" id="MBO3741885.1"/>
    </source>
</evidence>
<dbReference type="Gene3D" id="3.30.565.10">
    <property type="entry name" value="Histidine kinase-like ATPase, C-terminal domain"/>
    <property type="match status" value="1"/>
</dbReference>
<dbReference type="InterPro" id="IPR011006">
    <property type="entry name" value="CheY-like_superfamily"/>
</dbReference>
<evidence type="ECO:0000259" key="14">
    <source>
        <dbReference type="PROSITE" id="PS50110"/>
    </source>
</evidence>
<keyword evidence="5" id="KW-0808">Transferase</keyword>
<accession>A0ABS3UTI6</accession>
<dbReference type="EC" id="2.7.13.3" evidence="3"/>
<evidence type="ECO:0000256" key="11">
    <source>
        <dbReference type="SAM" id="Coils"/>
    </source>
</evidence>
<keyword evidence="9" id="KW-0902">Two-component regulatory system</keyword>
<keyword evidence="12" id="KW-0812">Transmembrane</keyword>
<dbReference type="Pfam" id="PF08448">
    <property type="entry name" value="PAS_4"/>
    <property type="match status" value="1"/>
</dbReference>
<evidence type="ECO:0000259" key="13">
    <source>
        <dbReference type="PROSITE" id="PS50109"/>
    </source>
</evidence>
<evidence type="ECO:0000256" key="7">
    <source>
        <dbReference type="ARBA" id="ARBA00022777"/>
    </source>
</evidence>
<evidence type="ECO:0000256" key="1">
    <source>
        <dbReference type="ARBA" id="ARBA00000085"/>
    </source>
</evidence>
<dbReference type="SUPFAM" id="SSF55874">
    <property type="entry name" value="ATPase domain of HSP90 chaperone/DNA topoisomerase II/histidine kinase"/>
    <property type="match status" value="1"/>
</dbReference>
<feature type="transmembrane region" description="Helical" evidence="12">
    <location>
        <begin position="89"/>
        <end position="113"/>
    </location>
</feature>
<keyword evidence="11" id="KW-0175">Coiled coil</keyword>
<dbReference type="SUPFAM" id="SSF52172">
    <property type="entry name" value="CheY-like"/>
    <property type="match status" value="1"/>
</dbReference>
<feature type="coiled-coil region" evidence="11">
    <location>
        <begin position="226"/>
        <end position="259"/>
    </location>
</feature>
<reference evidence="17 18" key="1">
    <citation type="submission" date="2021-03" db="EMBL/GenBank/DDBJ databases">
        <title>Actinoplanes flavus sp. nov., a novel actinomycete isolated from Coconut Palm rhizosphere soil.</title>
        <authorList>
            <person name="Luo X."/>
        </authorList>
    </citation>
    <scope>NUCLEOTIDE SEQUENCE [LARGE SCALE GENOMIC DNA]</scope>
    <source>
        <strain evidence="17 18">NEAU-H7</strain>
    </source>
</reference>
<dbReference type="PROSITE" id="PS50109">
    <property type="entry name" value="HIS_KIN"/>
    <property type="match status" value="1"/>
</dbReference>
<dbReference type="InterPro" id="IPR013656">
    <property type="entry name" value="PAS_4"/>
</dbReference>
<dbReference type="SMART" id="SM00448">
    <property type="entry name" value="REC"/>
    <property type="match status" value="1"/>
</dbReference>
<dbReference type="Proteomes" id="UP000679690">
    <property type="component" value="Unassembled WGS sequence"/>
</dbReference>
<dbReference type="InterPro" id="IPR035965">
    <property type="entry name" value="PAS-like_dom_sf"/>
</dbReference>
<dbReference type="CDD" id="cd00130">
    <property type="entry name" value="PAS"/>
    <property type="match status" value="1"/>
</dbReference>
<dbReference type="Pfam" id="PF00512">
    <property type="entry name" value="HisKA"/>
    <property type="match status" value="1"/>
</dbReference>
<dbReference type="Gene3D" id="3.40.50.2300">
    <property type="match status" value="1"/>
</dbReference>
<comment type="subcellular location">
    <subcellularLocation>
        <location evidence="2">Cell membrane</location>
    </subcellularLocation>
</comment>
<evidence type="ECO:0000256" key="12">
    <source>
        <dbReference type="SAM" id="Phobius"/>
    </source>
</evidence>
<dbReference type="Pfam" id="PF00072">
    <property type="entry name" value="Response_reg"/>
    <property type="match status" value="1"/>
</dbReference>
<dbReference type="InterPro" id="IPR036097">
    <property type="entry name" value="HisK_dim/P_sf"/>
</dbReference>
<dbReference type="SUPFAM" id="SSF55785">
    <property type="entry name" value="PYP-like sensor domain (PAS domain)"/>
    <property type="match status" value="1"/>
</dbReference>
<dbReference type="InterPro" id="IPR000014">
    <property type="entry name" value="PAS"/>
</dbReference>
<dbReference type="InterPro" id="IPR000700">
    <property type="entry name" value="PAS-assoc_C"/>
</dbReference>
<keyword evidence="7" id="KW-0418">Kinase</keyword>
<dbReference type="RefSeq" id="WP_208471034.1">
    <property type="nucleotide sequence ID" value="NZ_JAGFNS010000024.1"/>
</dbReference>
<dbReference type="SUPFAM" id="SSF47384">
    <property type="entry name" value="Homodimeric domain of signal transducing histidine kinase"/>
    <property type="match status" value="1"/>
</dbReference>
<dbReference type="PROSITE" id="PS50113">
    <property type="entry name" value="PAC"/>
    <property type="match status" value="1"/>
</dbReference>
<evidence type="ECO:0000256" key="3">
    <source>
        <dbReference type="ARBA" id="ARBA00012438"/>
    </source>
</evidence>
<evidence type="ECO:0000256" key="2">
    <source>
        <dbReference type="ARBA" id="ARBA00004236"/>
    </source>
</evidence>
<evidence type="ECO:0000259" key="16">
    <source>
        <dbReference type="PROSITE" id="PS50113"/>
    </source>
</evidence>
<comment type="caution">
    <text evidence="17">The sequence shown here is derived from an EMBL/GenBank/DDBJ whole genome shotgun (WGS) entry which is preliminary data.</text>
</comment>
<dbReference type="InterPro" id="IPR003661">
    <property type="entry name" value="HisK_dim/P_dom"/>
</dbReference>
<evidence type="ECO:0000256" key="9">
    <source>
        <dbReference type="ARBA" id="ARBA00023012"/>
    </source>
</evidence>
<dbReference type="PROSITE" id="PS50112">
    <property type="entry name" value="PAS"/>
    <property type="match status" value="1"/>
</dbReference>
<feature type="domain" description="Response regulatory" evidence="14">
    <location>
        <begin position="495"/>
        <end position="607"/>
    </location>
</feature>
<name>A0ABS3UTI6_9ACTN</name>
<keyword evidence="6" id="KW-0547">Nucleotide-binding</keyword>
<feature type="transmembrane region" description="Helical" evidence="12">
    <location>
        <begin position="20"/>
        <end position="49"/>
    </location>
</feature>
<dbReference type="EMBL" id="JAGFNS010000024">
    <property type="protein sequence ID" value="MBO3741885.1"/>
    <property type="molecule type" value="Genomic_DNA"/>
</dbReference>
<evidence type="ECO:0000256" key="5">
    <source>
        <dbReference type="ARBA" id="ARBA00022679"/>
    </source>
</evidence>
<organism evidence="17 18">
    <name type="scientific">Actinoplanes flavus</name>
    <dbReference type="NCBI Taxonomy" id="2820290"/>
    <lineage>
        <taxon>Bacteria</taxon>
        <taxon>Bacillati</taxon>
        <taxon>Actinomycetota</taxon>
        <taxon>Actinomycetes</taxon>
        <taxon>Micromonosporales</taxon>
        <taxon>Micromonosporaceae</taxon>
        <taxon>Actinoplanes</taxon>
    </lineage>
</organism>
<dbReference type="PRINTS" id="PR00344">
    <property type="entry name" value="BCTRLSENSOR"/>
</dbReference>
<dbReference type="SMART" id="SM00091">
    <property type="entry name" value="PAS"/>
    <property type="match status" value="1"/>
</dbReference>
<dbReference type="SMART" id="SM00387">
    <property type="entry name" value="HATPase_c"/>
    <property type="match status" value="1"/>
</dbReference>
<protein>
    <recommendedName>
        <fullName evidence="3">histidine kinase</fullName>
        <ecNumber evidence="3">2.7.13.3</ecNumber>
    </recommendedName>
</protein>
<dbReference type="InterPro" id="IPR005467">
    <property type="entry name" value="His_kinase_dom"/>
</dbReference>
<keyword evidence="18" id="KW-1185">Reference proteome</keyword>
<keyword evidence="4 10" id="KW-0597">Phosphoprotein</keyword>
<dbReference type="SMART" id="SM00388">
    <property type="entry name" value="HisKA"/>
    <property type="match status" value="1"/>
</dbReference>
<dbReference type="InterPro" id="IPR001789">
    <property type="entry name" value="Sig_transdc_resp-reg_receiver"/>
</dbReference>
<gene>
    <name evidence="17" type="ORF">J5X75_30700</name>
</gene>
<dbReference type="PANTHER" id="PTHR43065:SF46">
    <property type="entry name" value="C4-DICARBOXYLATE TRANSPORT SENSOR PROTEIN DCTB"/>
    <property type="match status" value="1"/>
</dbReference>
<feature type="domain" description="PAS" evidence="15">
    <location>
        <begin position="122"/>
        <end position="191"/>
    </location>
</feature>
<dbReference type="InterPro" id="IPR003594">
    <property type="entry name" value="HATPase_dom"/>
</dbReference>
<dbReference type="PROSITE" id="PS50110">
    <property type="entry name" value="RESPONSE_REGULATORY"/>
    <property type="match status" value="1"/>
</dbReference>
<sequence length="620" mass="65742">MRPLGPASEAPAGPRSPHLMVAFVTVTVLAVGSALSPPHMLLFGMVAIGTAFAGASARPRGVLAVGCYAFVAAFAVSTWQGMLGTPDQILRLLLVAGIIPISWAIALHLRLLLRATAEAAGERGMLAAIVEQSTDAIIALGLDGTVLKWNAGAEGLYGYRAAEMIGESFTRVLPAERLPVYERWLAELNAGKHVILDEAPRIRSDGTAFLVSVAAAPIRDESGRVIAAATTERDITAKKRREAEERQALERSARAARMESLGQLAGGVAHDFNNLLAIILNYADFLTDEVTADGRRDLDRIRDAADRARSLTGQLLLFARQEPTQVENVDLNEVVSSSSELLSRSIGTNIELVCRTHDQPLPVRANRGRLDQILLNLVINARDAMPDGGMVVVGTGPTPDGGTRLTVADTGCGMTAEVRDRLFEPFFTTKPADRGTGLGLATVYGIVEDAGGHIGVESSPGAGTTFTVELPRADGPAPGAAGTSAAGPSQGHGEHVVVLEDEDFVRDAVLRILRENGFRTTALNEHDPAATVLDDADLLIADIALRHRSGPEVAAGLRRHHPGLRVLFMSGYSERDLRDRYQLDDSVRIVPKPFTAAELLAAVGDTLAPTAADSGRGRPG</sequence>
<evidence type="ECO:0000256" key="8">
    <source>
        <dbReference type="ARBA" id="ARBA00022840"/>
    </source>
</evidence>
<feature type="domain" description="PAC" evidence="16">
    <location>
        <begin position="195"/>
        <end position="247"/>
    </location>
</feature>
<dbReference type="Gene3D" id="3.30.450.20">
    <property type="entry name" value="PAS domain"/>
    <property type="match status" value="1"/>
</dbReference>
<feature type="modified residue" description="4-aspartylphosphate" evidence="10">
    <location>
        <position position="542"/>
    </location>
</feature>
<keyword evidence="8" id="KW-0067">ATP-binding</keyword>
<dbReference type="NCBIfam" id="TIGR00229">
    <property type="entry name" value="sensory_box"/>
    <property type="match status" value="1"/>
</dbReference>
<feature type="transmembrane region" description="Helical" evidence="12">
    <location>
        <begin position="61"/>
        <end position="83"/>
    </location>
</feature>
<evidence type="ECO:0000313" key="18">
    <source>
        <dbReference type="Proteomes" id="UP000679690"/>
    </source>
</evidence>
<dbReference type="InterPro" id="IPR004358">
    <property type="entry name" value="Sig_transdc_His_kin-like_C"/>
</dbReference>
<dbReference type="PANTHER" id="PTHR43065">
    <property type="entry name" value="SENSOR HISTIDINE KINASE"/>
    <property type="match status" value="1"/>
</dbReference>
<evidence type="ECO:0000259" key="15">
    <source>
        <dbReference type="PROSITE" id="PS50112"/>
    </source>
</evidence>